<organism evidence="1 2">
    <name type="scientific">Rossellomorea vietnamensis</name>
    <dbReference type="NCBI Taxonomy" id="218284"/>
    <lineage>
        <taxon>Bacteria</taxon>
        <taxon>Bacillati</taxon>
        <taxon>Bacillota</taxon>
        <taxon>Bacilli</taxon>
        <taxon>Bacillales</taxon>
        <taxon>Bacillaceae</taxon>
        <taxon>Rossellomorea</taxon>
    </lineage>
</organism>
<evidence type="ECO:0000313" key="1">
    <source>
        <dbReference type="EMBL" id="QHE61083.1"/>
    </source>
</evidence>
<dbReference type="AlphaFoldDB" id="A0A6I6UQH1"/>
<dbReference type="Proteomes" id="UP000465062">
    <property type="component" value="Chromosome"/>
</dbReference>
<protein>
    <submittedName>
        <fullName evidence="1">Spo0E family sporulation regulatory protein-aspartic acid phosphatase</fullName>
    </submittedName>
</protein>
<gene>
    <name evidence="1" type="ORF">FHE72_08665</name>
</gene>
<reference evidence="1 2" key="1">
    <citation type="submission" date="2019-06" db="EMBL/GenBank/DDBJ databases">
        <title>An operon consisting of a P-type ATPase gene and a transcriptional regular gene given the different cadmium resistance in Bacillus vietamensis 151-6 and Bacillus marisflavi 151-25.</title>
        <authorList>
            <person name="Yu X."/>
        </authorList>
    </citation>
    <scope>NUCLEOTIDE SEQUENCE [LARGE SCALE GENOMIC DNA]</scope>
    <source>
        <strain evidence="1 2">151-6</strain>
    </source>
</reference>
<dbReference type="InterPro" id="IPR037208">
    <property type="entry name" value="Spo0E-like_sf"/>
</dbReference>
<dbReference type="RefSeq" id="WP_159361789.1">
    <property type="nucleotide sequence ID" value="NZ_CP047394.1"/>
</dbReference>
<accession>A0A6I6UQH1</accession>
<dbReference type="KEGG" id="bvq:FHE72_08665"/>
<dbReference type="InterPro" id="IPR018540">
    <property type="entry name" value="Spo0E-like"/>
</dbReference>
<dbReference type="Gene3D" id="4.10.280.10">
    <property type="entry name" value="Helix-loop-helix DNA-binding domain"/>
    <property type="match status" value="1"/>
</dbReference>
<dbReference type="SUPFAM" id="SSF140500">
    <property type="entry name" value="BAS1536-like"/>
    <property type="match status" value="1"/>
</dbReference>
<dbReference type="GO" id="GO:0046983">
    <property type="term" value="F:protein dimerization activity"/>
    <property type="evidence" value="ECO:0007669"/>
    <property type="project" value="InterPro"/>
</dbReference>
<sequence length="81" mass="9084">MGRLLKQKWLLLKINHKRSEMVSMGVNLGLCAEETIKCSQQLDQLLNDYEKCTGNAGSESLHESSSELGQYIKSLLKRTAS</sequence>
<evidence type="ECO:0000313" key="2">
    <source>
        <dbReference type="Proteomes" id="UP000465062"/>
    </source>
</evidence>
<dbReference type="GO" id="GO:0043937">
    <property type="term" value="P:regulation of sporulation"/>
    <property type="evidence" value="ECO:0007669"/>
    <property type="project" value="InterPro"/>
</dbReference>
<name>A0A6I6UQH1_9BACI</name>
<dbReference type="Pfam" id="PF09388">
    <property type="entry name" value="SpoOE-like"/>
    <property type="match status" value="1"/>
</dbReference>
<dbReference type="InterPro" id="IPR036638">
    <property type="entry name" value="HLH_DNA-bd_sf"/>
</dbReference>
<proteinExistence type="predicted"/>
<dbReference type="EMBL" id="CP047394">
    <property type="protein sequence ID" value="QHE61083.1"/>
    <property type="molecule type" value="Genomic_DNA"/>
</dbReference>